<keyword evidence="1" id="KW-1133">Transmembrane helix</keyword>
<organism evidence="2">
    <name type="scientific">mine drainage metagenome</name>
    <dbReference type="NCBI Taxonomy" id="410659"/>
    <lineage>
        <taxon>unclassified sequences</taxon>
        <taxon>metagenomes</taxon>
        <taxon>ecological metagenomes</taxon>
    </lineage>
</organism>
<proteinExistence type="predicted"/>
<protein>
    <submittedName>
        <fullName evidence="2">Uncharacterized protein</fullName>
    </submittedName>
</protein>
<gene>
    <name evidence="2" type="ORF">GALL_16360</name>
</gene>
<evidence type="ECO:0000256" key="1">
    <source>
        <dbReference type="SAM" id="Phobius"/>
    </source>
</evidence>
<name>A0A1J5TWX1_9ZZZZ</name>
<sequence length="194" mass="20887">MKILQNKTIWVVAALVSLMAATRFNHFGSSAALPDASYAVFFLGGLYLGRMRGALAVLALLLLEAALVDYYAINFLGVSGWCVTSAYGFLVFAYSSLWFVGRWYAPRHDLTGKSLLGLFVAAVVAGSLAFVIANVSFYLLAGYFGRMSAAEYTSSVAQYFAPYVEVAVMYIGGAVVLQMLYSMLTGKQRGANAA</sequence>
<feature type="transmembrane region" description="Helical" evidence="1">
    <location>
        <begin position="85"/>
        <end position="104"/>
    </location>
</feature>
<evidence type="ECO:0000313" key="2">
    <source>
        <dbReference type="EMBL" id="OIR18308.1"/>
    </source>
</evidence>
<comment type="caution">
    <text evidence="2">The sequence shown here is derived from an EMBL/GenBank/DDBJ whole genome shotgun (WGS) entry which is preliminary data.</text>
</comment>
<feature type="transmembrane region" description="Helical" evidence="1">
    <location>
        <begin position="116"/>
        <end position="140"/>
    </location>
</feature>
<accession>A0A1J5TWX1</accession>
<dbReference type="AlphaFoldDB" id="A0A1J5TWX1"/>
<keyword evidence="1" id="KW-0472">Membrane</keyword>
<reference evidence="2" key="1">
    <citation type="submission" date="2016-10" db="EMBL/GenBank/DDBJ databases">
        <title>Sequence of Gallionella enrichment culture.</title>
        <authorList>
            <person name="Poehlein A."/>
            <person name="Muehling M."/>
            <person name="Daniel R."/>
        </authorList>
    </citation>
    <scope>NUCLEOTIDE SEQUENCE</scope>
</reference>
<keyword evidence="1" id="KW-0812">Transmembrane</keyword>
<dbReference type="EMBL" id="MLJW01000003">
    <property type="protein sequence ID" value="OIR18308.1"/>
    <property type="molecule type" value="Genomic_DNA"/>
</dbReference>
<feature type="transmembrane region" description="Helical" evidence="1">
    <location>
        <begin position="160"/>
        <end position="181"/>
    </location>
</feature>